<comment type="catalytic activity">
    <reaction evidence="16 17">
        <text>UDP-N-acetyl-alpha-D-muramate + NADP(+) = UDP-N-acetyl-3-O-(1-carboxyvinyl)-alpha-D-glucosamine + NADPH + H(+)</text>
        <dbReference type="Rhea" id="RHEA:12248"/>
        <dbReference type="ChEBI" id="CHEBI:15378"/>
        <dbReference type="ChEBI" id="CHEBI:57783"/>
        <dbReference type="ChEBI" id="CHEBI:58349"/>
        <dbReference type="ChEBI" id="CHEBI:68483"/>
        <dbReference type="ChEBI" id="CHEBI:70757"/>
        <dbReference type="EC" id="1.3.1.98"/>
    </reaction>
</comment>
<evidence type="ECO:0000256" key="10">
    <source>
        <dbReference type="ARBA" id="ARBA00022857"/>
    </source>
</evidence>
<dbReference type="InterPro" id="IPR036635">
    <property type="entry name" value="MurB_C_sf"/>
</dbReference>
<dbReference type="NCBIfam" id="TIGR00179">
    <property type="entry name" value="murB"/>
    <property type="match status" value="1"/>
</dbReference>
<dbReference type="InterPro" id="IPR011601">
    <property type="entry name" value="MurB_C"/>
</dbReference>
<dbReference type="EC" id="1.3.1.98" evidence="17"/>
<evidence type="ECO:0000256" key="6">
    <source>
        <dbReference type="ARBA" id="ARBA00022490"/>
    </source>
</evidence>
<feature type="active site" evidence="17">
    <location>
        <position position="178"/>
    </location>
</feature>
<dbReference type="InterPro" id="IPR036318">
    <property type="entry name" value="FAD-bd_PCMH-like_sf"/>
</dbReference>
<dbReference type="Gene3D" id="3.30.465.10">
    <property type="match status" value="1"/>
</dbReference>
<evidence type="ECO:0000313" key="19">
    <source>
        <dbReference type="EMBL" id="WIM68978.1"/>
    </source>
</evidence>
<accession>A0ABY8VJZ1</accession>
<dbReference type="SUPFAM" id="SSF56176">
    <property type="entry name" value="FAD-binding/transporter-associated domain-like"/>
    <property type="match status" value="1"/>
</dbReference>
<dbReference type="Pfam" id="PF01565">
    <property type="entry name" value="FAD_binding_4"/>
    <property type="match status" value="1"/>
</dbReference>
<dbReference type="PROSITE" id="PS51387">
    <property type="entry name" value="FAD_PCMH"/>
    <property type="match status" value="1"/>
</dbReference>
<dbReference type="InterPro" id="IPR016166">
    <property type="entry name" value="FAD-bd_PCMH"/>
</dbReference>
<evidence type="ECO:0000256" key="13">
    <source>
        <dbReference type="ARBA" id="ARBA00023002"/>
    </source>
</evidence>
<keyword evidence="12 17" id="KW-0573">Peptidoglycan synthesis</keyword>
<proteinExistence type="inferred from homology"/>
<sequence>MARFDGPLLEKLSAVAGLEILEPVAFAQLTSLHVGGTPRGMVRATTSDALAHAVKLLDEASVPLLVVGGGSNLVVAEGDVDLVVVLAANDAVNVSEQGIVHAEAGAVWDSVVATTVEHGLSGIEALSGIPGSAGATPVQNVGAYGAEVGDVLTQVKLYNRETKETGWVKPEQLELAYRYSNLKFTNRAVVLEIEMELDPSGVSIPLRHLGGQQVPVAEARASVLELRGQKGMVINPEDHDTWSAGSFFTNPVVDKALADEIEAKVGEEGMPRFAQPDGREKLAAAWLIERAGFRRGYPAEDAPVRLSTKHTLAITNRGGATASDVAGLARTIRDGVEREFGVRLVPEPVWIGMDIDDIQK</sequence>
<comment type="similarity">
    <text evidence="5 17">Belongs to the MurB family.</text>
</comment>
<dbReference type="Gene3D" id="3.90.78.10">
    <property type="entry name" value="UDP-N-acetylenolpyruvoylglucosamine reductase, C-terminal domain"/>
    <property type="match status" value="1"/>
</dbReference>
<keyword evidence="11 17" id="KW-0133">Cell shape</keyword>
<evidence type="ECO:0000256" key="8">
    <source>
        <dbReference type="ARBA" id="ARBA00022630"/>
    </source>
</evidence>
<evidence type="ECO:0000256" key="4">
    <source>
        <dbReference type="ARBA" id="ARBA00004752"/>
    </source>
</evidence>
<dbReference type="PANTHER" id="PTHR21071:SF4">
    <property type="entry name" value="UDP-N-ACETYLENOLPYRUVOYLGLUCOSAMINE REDUCTASE"/>
    <property type="match status" value="1"/>
</dbReference>
<dbReference type="Gene3D" id="3.30.43.10">
    <property type="entry name" value="Uridine Diphospho-n-acetylenolpyruvylglucosamine Reductase, domain 2"/>
    <property type="match status" value="1"/>
</dbReference>
<keyword evidence="10 17" id="KW-0521">NADP</keyword>
<evidence type="ECO:0000256" key="5">
    <source>
        <dbReference type="ARBA" id="ARBA00010485"/>
    </source>
</evidence>
<dbReference type="PANTHER" id="PTHR21071">
    <property type="entry name" value="UDP-N-ACETYLENOLPYRUVOYLGLUCOSAMINE REDUCTASE"/>
    <property type="match status" value="1"/>
</dbReference>
<feature type="active site" evidence="17">
    <location>
        <position position="347"/>
    </location>
</feature>
<evidence type="ECO:0000256" key="15">
    <source>
        <dbReference type="ARBA" id="ARBA00023316"/>
    </source>
</evidence>
<keyword evidence="8 17" id="KW-0285">Flavoprotein</keyword>
<feature type="active site" description="Proton donor" evidence="17">
    <location>
        <position position="246"/>
    </location>
</feature>
<comment type="function">
    <text evidence="2 17">Cell wall formation.</text>
</comment>
<protein>
    <recommendedName>
        <fullName evidence="17">UDP-N-acetylenolpyruvoylglucosamine reductase</fullName>
        <ecNumber evidence="17">1.3.1.98</ecNumber>
    </recommendedName>
    <alternativeName>
        <fullName evidence="17">UDP-N-acetylmuramate dehydrogenase</fullName>
    </alternativeName>
</protein>
<keyword evidence="13 17" id="KW-0560">Oxidoreductase</keyword>
<evidence type="ECO:0000313" key="20">
    <source>
        <dbReference type="Proteomes" id="UP001225598"/>
    </source>
</evidence>
<evidence type="ECO:0000256" key="1">
    <source>
        <dbReference type="ARBA" id="ARBA00001974"/>
    </source>
</evidence>
<dbReference type="HAMAP" id="MF_00037">
    <property type="entry name" value="MurB"/>
    <property type="match status" value="1"/>
</dbReference>
<evidence type="ECO:0000259" key="18">
    <source>
        <dbReference type="PROSITE" id="PS51387"/>
    </source>
</evidence>
<name>A0ABY8VJZ1_9CORY</name>
<dbReference type="InterPro" id="IPR003170">
    <property type="entry name" value="MurB"/>
</dbReference>
<dbReference type="RefSeq" id="WP_284826877.1">
    <property type="nucleotide sequence ID" value="NZ_CP126969.1"/>
</dbReference>
<feature type="domain" description="FAD-binding PCMH-type" evidence="18">
    <location>
        <begin position="34"/>
        <end position="200"/>
    </location>
</feature>
<comment type="subcellular location">
    <subcellularLocation>
        <location evidence="3 17">Cytoplasm</location>
    </subcellularLocation>
</comment>
<dbReference type="Pfam" id="PF02873">
    <property type="entry name" value="MurB_C"/>
    <property type="match status" value="1"/>
</dbReference>
<organism evidence="19 20">
    <name type="scientific">Corynebacterium breve</name>
    <dbReference type="NCBI Taxonomy" id="3049799"/>
    <lineage>
        <taxon>Bacteria</taxon>
        <taxon>Bacillati</taxon>
        <taxon>Actinomycetota</taxon>
        <taxon>Actinomycetes</taxon>
        <taxon>Mycobacteriales</taxon>
        <taxon>Corynebacteriaceae</taxon>
        <taxon>Corynebacterium</taxon>
    </lineage>
</organism>
<evidence type="ECO:0000256" key="12">
    <source>
        <dbReference type="ARBA" id="ARBA00022984"/>
    </source>
</evidence>
<keyword evidence="6 17" id="KW-0963">Cytoplasm</keyword>
<evidence type="ECO:0000256" key="3">
    <source>
        <dbReference type="ARBA" id="ARBA00004496"/>
    </source>
</evidence>
<keyword evidence="14 17" id="KW-0131">Cell cycle</keyword>
<dbReference type="EMBL" id="CP126969">
    <property type="protein sequence ID" value="WIM68978.1"/>
    <property type="molecule type" value="Genomic_DNA"/>
</dbReference>
<evidence type="ECO:0000256" key="9">
    <source>
        <dbReference type="ARBA" id="ARBA00022827"/>
    </source>
</evidence>
<keyword evidence="20" id="KW-1185">Reference proteome</keyword>
<evidence type="ECO:0000256" key="7">
    <source>
        <dbReference type="ARBA" id="ARBA00022618"/>
    </source>
</evidence>
<evidence type="ECO:0000256" key="2">
    <source>
        <dbReference type="ARBA" id="ARBA00003921"/>
    </source>
</evidence>
<evidence type="ECO:0000256" key="11">
    <source>
        <dbReference type="ARBA" id="ARBA00022960"/>
    </source>
</evidence>
<dbReference type="InterPro" id="IPR016169">
    <property type="entry name" value="FAD-bd_PCMH_sub2"/>
</dbReference>
<dbReference type="InterPro" id="IPR006094">
    <property type="entry name" value="Oxid_FAD_bind_N"/>
</dbReference>
<evidence type="ECO:0000256" key="17">
    <source>
        <dbReference type="HAMAP-Rule" id="MF_00037"/>
    </source>
</evidence>
<gene>
    <name evidence="17" type="primary">murB</name>
    <name evidence="19" type="ORF">QP027_00910</name>
</gene>
<dbReference type="InterPro" id="IPR016167">
    <property type="entry name" value="FAD-bd_PCMH_sub1"/>
</dbReference>
<evidence type="ECO:0000256" key="14">
    <source>
        <dbReference type="ARBA" id="ARBA00023306"/>
    </source>
</evidence>
<dbReference type="NCBIfam" id="NF010478">
    <property type="entry name" value="PRK13903.1"/>
    <property type="match status" value="1"/>
</dbReference>
<comment type="cofactor">
    <cofactor evidence="1 17">
        <name>FAD</name>
        <dbReference type="ChEBI" id="CHEBI:57692"/>
    </cofactor>
</comment>
<keyword evidence="7 17" id="KW-0132">Cell division</keyword>
<evidence type="ECO:0000256" key="16">
    <source>
        <dbReference type="ARBA" id="ARBA00048914"/>
    </source>
</evidence>
<dbReference type="GO" id="GO:0008762">
    <property type="term" value="F:UDP-N-acetylmuramate dehydrogenase activity"/>
    <property type="evidence" value="ECO:0007669"/>
    <property type="project" value="UniProtKB-EC"/>
</dbReference>
<comment type="pathway">
    <text evidence="4 17">Cell wall biogenesis; peptidoglycan biosynthesis.</text>
</comment>
<dbReference type="Proteomes" id="UP001225598">
    <property type="component" value="Chromosome"/>
</dbReference>
<dbReference type="SUPFAM" id="SSF56194">
    <property type="entry name" value="Uridine diphospho-N-Acetylenolpyruvylglucosamine reductase, MurB, C-terminal domain"/>
    <property type="match status" value="1"/>
</dbReference>
<keyword evidence="15 17" id="KW-0961">Cell wall biogenesis/degradation</keyword>
<keyword evidence="9 17" id="KW-0274">FAD</keyword>
<reference evidence="19 20" key="1">
    <citation type="submission" date="2023-05" db="EMBL/GenBank/DDBJ databases">
        <title>Corynebacterium suedekumii sp. nov. and Corynebacterium breve sp. nov. isolated from raw cow's milk.</title>
        <authorList>
            <person name="Baer M.K."/>
            <person name="Mehl L."/>
            <person name="Hellmuth R."/>
            <person name="Marke G."/>
            <person name="Lipski A."/>
        </authorList>
    </citation>
    <scope>NUCLEOTIDE SEQUENCE [LARGE SCALE GENOMIC DNA]</scope>
    <source>
        <strain evidence="19 20">R4</strain>
    </source>
</reference>